<feature type="signal peptide" evidence="1">
    <location>
        <begin position="1"/>
        <end position="17"/>
    </location>
</feature>
<feature type="chain" id="PRO_5034142148" description="Lipoprotein" evidence="1">
    <location>
        <begin position="18"/>
        <end position="204"/>
    </location>
</feature>
<name>A0A8G0LBQ4_9HYPO</name>
<keyword evidence="1" id="KW-0732">Signal</keyword>
<proteinExistence type="predicted"/>
<keyword evidence="3" id="KW-1185">Reference proteome</keyword>
<dbReference type="Proteomes" id="UP000826661">
    <property type="component" value="Chromosome II"/>
</dbReference>
<organism evidence="2 3">
    <name type="scientific">Trichoderma simmonsii</name>
    <dbReference type="NCBI Taxonomy" id="1491479"/>
    <lineage>
        <taxon>Eukaryota</taxon>
        <taxon>Fungi</taxon>
        <taxon>Dikarya</taxon>
        <taxon>Ascomycota</taxon>
        <taxon>Pezizomycotina</taxon>
        <taxon>Sordariomycetes</taxon>
        <taxon>Hypocreomycetidae</taxon>
        <taxon>Hypocreales</taxon>
        <taxon>Hypocreaceae</taxon>
        <taxon>Trichoderma</taxon>
    </lineage>
</organism>
<sequence length="204" mass="21926">MFPRILMLIGSAATVLATGACGTGIYHSPIAKSFVTIDLLVNIPVNTTTPEGVIGSVGIRGGSINGQFNGHLVSNISSEVEHVLPLTSGEFTVSDQYLDTTYFADTNVPKSVSSQWIFENDKNEHILATLSGLTTYANNALHGFGNAILTTEVKDFYWVNSATFLIEWQGDFNTGKAQFEFFQMTTGGRLDGQPITALLQPGGK</sequence>
<reference evidence="2 3" key="1">
    <citation type="journal article" date="2021" name="BMC Genomics">
        <title>Telomere-to-telomere genome assembly of asparaginase-producing Trichoderma simmonsii.</title>
        <authorList>
            <person name="Chung D."/>
            <person name="Kwon Y.M."/>
            <person name="Yang Y."/>
        </authorList>
    </citation>
    <scope>NUCLEOTIDE SEQUENCE [LARGE SCALE GENOMIC DNA]</scope>
    <source>
        <strain evidence="2 3">GH-Sj1</strain>
    </source>
</reference>
<evidence type="ECO:0000313" key="3">
    <source>
        <dbReference type="Proteomes" id="UP000826661"/>
    </source>
</evidence>
<evidence type="ECO:0000256" key="1">
    <source>
        <dbReference type="SAM" id="SignalP"/>
    </source>
</evidence>
<dbReference type="AlphaFoldDB" id="A0A8G0LBQ4"/>
<accession>A0A8G0LBQ4</accession>
<dbReference type="PROSITE" id="PS51257">
    <property type="entry name" value="PROKAR_LIPOPROTEIN"/>
    <property type="match status" value="1"/>
</dbReference>
<evidence type="ECO:0008006" key="4">
    <source>
        <dbReference type="Google" id="ProtNLM"/>
    </source>
</evidence>
<gene>
    <name evidence="2" type="ORF">H0G86_005009</name>
</gene>
<evidence type="ECO:0000313" key="2">
    <source>
        <dbReference type="EMBL" id="QYS97797.1"/>
    </source>
</evidence>
<protein>
    <recommendedName>
        <fullName evidence="4">Lipoprotein</fullName>
    </recommendedName>
</protein>
<dbReference type="EMBL" id="CP075865">
    <property type="protein sequence ID" value="QYS97797.1"/>
    <property type="molecule type" value="Genomic_DNA"/>
</dbReference>